<organism evidence="1 2">
    <name type="scientific">Cotesia congregata</name>
    <name type="common">Parasitoid wasp</name>
    <name type="synonym">Apanteles congregatus</name>
    <dbReference type="NCBI Taxonomy" id="51543"/>
    <lineage>
        <taxon>Eukaryota</taxon>
        <taxon>Metazoa</taxon>
        <taxon>Ecdysozoa</taxon>
        <taxon>Arthropoda</taxon>
        <taxon>Hexapoda</taxon>
        <taxon>Insecta</taxon>
        <taxon>Pterygota</taxon>
        <taxon>Neoptera</taxon>
        <taxon>Endopterygota</taxon>
        <taxon>Hymenoptera</taxon>
        <taxon>Apocrita</taxon>
        <taxon>Ichneumonoidea</taxon>
        <taxon>Braconidae</taxon>
        <taxon>Microgastrinae</taxon>
        <taxon>Cotesia</taxon>
    </lineage>
</organism>
<evidence type="ECO:0000313" key="1">
    <source>
        <dbReference type="EMBL" id="CAG5078307.1"/>
    </source>
</evidence>
<comment type="caution">
    <text evidence="1">The sequence shown here is derived from an EMBL/GenBank/DDBJ whole genome shotgun (WGS) entry which is preliminary data.</text>
</comment>
<dbReference type="AlphaFoldDB" id="A0A8J2H6B7"/>
<evidence type="ECO:0000313" key="2">
    <source>
        <dbReference type="Proteomes" id="UP000786811"/>
    </source>
</evidence>
<reference evidence="1" key="1">
    <citation type="submission" date="2021-04" db="EMBL/GenBank/DDBJ databases">
        <authorList>
            <person name="Chebbi M.A.C M."/>
        </authorList>
    </citation>
    <scope>NUCLEOTIDE SEQUENCE</scope>
</reference>
<dbReference type="Proteomes" id="UP000786811">
    <property type="component" value="Unassembled WGS sequence"/>
</dbReference>
<keyword evidence="2" id="KW-1185">Reference proteome</keyword>
<name>A0A8J2H6B7_COTCN</name>
<dbReference type="EMBL" id="CAJNRD030001117">
    <property type="protein sequence ID" value="CAG5078307.1"/>
    <property type="molecule type" value="Genomic_DNA"/>
</dbReference>
<proteinExistence type="predicted"/>
<sequence>MASGSGPPEQRYSDRDRLEEFLINHVLETVGNYFAENPDPVRQENYNAQLRIIGRSVNDVRNNLMRGNQNHGNHPMFRQDINKLINLNSNVTQILSDGGS</sequence>
<gene>
    <name evidence="1" type="ORF">HICCMSTLAB_LOCUS2704</name>
</gene>
<accession>A0A8J2H6B7</accession>
<protein>
    <submittedName>
        <fullName evidence="1">Uncharacterized protein</fullName>
    </submittedName>
</protein>